<dbReference type="EMBL" id="MU853752">
    <property type="protein sequence ID" value="KAK3946347.1"/>
    <property type="molecule type" value="Genomic_DNA"/>
</dbReference>
<proteinExistence type="predicted"/>
<name>A0AAN6NMG9_9PEZI</name>
<comment type="caution">
    <text evidence="1">The sequence shown here is derived from an EMBL/GenBank/DDBJ whole genome shotgun (WGS) entry which is preliminary data.</text>
</comment>
<evidence type="ECO:0000313" key="2">
    <source>
        <dbReference type="Proteomes" id="UP001303473"/>
    </source>
</evidence>
<accession>A0AAN6NMG9</accession>
<dbReference type="AlphaFoldDB" id="A0AAN6NMG9"/>
<protein>
    <submittedName>
        <fullName evidence="1">Uncharacterized protein</fullName>
    </submittedName>
</protein>
<feature type="non-terminal residue" evidence="1">
    <location>
        <position position="97"/>
    </location>
</feature>
<sequence>MSKSTCANMFQVPLFLAHPFLVLLFALLSRSLHFPTSLSFAFPPPPIVYELYLVSSLSAYATTHQPLRPVVLPSIISLPSALTIIDRGLVYPPPPPC</sequence>
<gene>
    <name evidence="1" type="ORF">QBC46DRAFT_369544</name>
</gene>
<keyword evidence="2" id="KW-1185">Reference proteome</keyword>
<dbReference type="Proteomes" id="UP001303473">
    <property type="component" value="Unassembled WGS sequence"/>
</dbReference>
<organism evidence="1 2">
    <name type="scientific">Diplogelasinospora grovesii</name>
    <dbReference type="NCBI Taxonomy" id="303347"/>
    <lineage>
        <taxon>Eukaryota</taxon>
        <taxon>Fungi</taxon>
        <taxon>Dikarya</taxon>
        <taxon>Ascomycota</taxon>
        <taxon>Pezizomycotina</taxon>
        <taxon>Sordariomycetes</taxon>
        <taxon>Sordariomycetidae</taxon>
        <taxon>Sordariales</taxon>
        <taxon>Diplogelasinosporaceae</taxon>
        <taxon>Diplogelasinospora</taxon>
    </lineage>
</organism>
<evidence type="ECO:0000313" key="1">
    <source>
        <dbReference type="EMBL" id="KAK3946347.1"/>
    </source>
</evidence>
<reference evidence="2" key="1">
    <citation type="journal article" date="2023" name="Mol. Phylogenet. Evol.">
        <title>Genome-scale phylogeny and comparative genomics of the fungal order Sordariales.</title>
        <authorList>
            <person name="Hensen N."/>
            <person name="Bonometti L."/>
            <person name="Westerberg I."/>
            <person name="Brannstrom I.O."/>
            <person name="Guillou S."/>
            <person name="Cros-Aarteil S."/>
            <person name="Calhoun S."/>
            <person name="Haridas S."/>
            <person name="Kuo A."/>
            <person name="Mondo S."/>
            <person name="Pangilinan J."/>
            <person name="Riley R."/>
            <person name="LaButti K."/>
            <person name="Andreopoulos B."/>
            <person name="Lipzen A."/>
            <person name="Chen C."/>
            <person name="Yan M."/>
            <person name="Daum C."/>
            <person name="Ng V."/>
            <person name="Clum A."/>
            <person name="Steindorff A."/>
            <person name="Ohm R.A."/>
            <person name="Martin F."/>
            <person name="Silar P."/>
            <person name="Natvig D.O."/>
            <person name="Lalanne C."/>
            <person name="Gautier V."/>
            <person name="Ament-Velasquez S.L."/>
            <person name="Kruys A."/>
            <person name="Hutchinson M.I."/>
            <person name="Powell A.J."/>
            <person name="Barry K."/>
            <person name="Miller A.N."/>
            <person name="Grigoriev I.V."/>
            <person name="Debuchy R."/>
            <person name="Gladieux P."/>
            <person name="Hiltunen Thoren M."/>
            <person name="Johannesson H."/>
        </authorList>
    </citation>
    <scope>NUCLEOTIDE SEQUENCE [LARGE SCALE GENOMIC DNA]</scope>
    <source>
        <strain evidence="2">CBS 340.73</strain>
    </source>
</reference>